<comment type="similarity">
    <text evidence="2">Belongs to the EamA transporter family.</text>
</comment>
<proteinExistence type="inferred from homology"/>
<dbReference type="OrthoDB" id="1098926at2"/>
<evidence type="ECO:0000256" key="3">
    <source>
        <dbReference type="ARBA" id="ARBA00022692"/>
    </source>
</evidence>
<dbReference type="PANTHER" id="PTHR32322">
    <property type="entry name" value="INNER MEMBRANE TRANSPORTER"/>
    <property type="match status" value="1"/>
</dbReference>
<keyword evidence="3 6" id="KW-0812">Transmembrane</keyword>
<dbReference type="Pfam" id="PF00892">
    <property type="entry name" value="EamA"/>
    <property type="match status" value="2"/>
</dbReference>
<evidence type="ECO:0000256" key="6">
    <source>
        <dbReference type="SAM" id="Phobius"/>
    </source>
</evidence>
<keyword evidence="5 6" id="KW-0472">Membrane</keyword>
<feature type="transmembrane region" description="Helical" evidence="6">
    <location>
        <begin position="146"/>
        <end position="167"/>
    </location>
</feature>
<keyword evidence="9" id="KW-1185">Reference proteome</keyword>
<feature type="transmembrane region" description="Helical" evidence="6">
    <location>
        <begin position="265"/>
        <end position="281"/>
    </location>
</feature>
<evidence type="ECO:0000256" key="5">
    <source>
        <dbReference type="ARBA" id="ARBA00023136"/>
    </source>
</evidence>
<dbReference type="EMBL" id="FTOR01000004">
    <property type="protein sequence ID" value="SIT16180.1"/>
    <property type="molecule type" value="Genomic_DNA"/>
</dbReference>
<protein>
    <submittedName>
        <fullName evidence="8">Uncharacterized membrane protein</fullName>
    </submittedName>
</protein>
<dbReference type="InterPro" id="IPR000620">
    <property type="entry name" value="EamA_dom"/>
</dbReference>
<feature type="domain" description="EamA" evidence="7">
    <location>
        <begin position="7"/>
        <end position="135"/>
    </location>
</feature>
<feature type="transmembrane region" description="Helical" evidence="6">
    <location>
        <begin position="179"/>
        <end position="198"/>
    </location>
</feature>
<feature type="transmembrane region" description="Helical" evidence="6">
    <location>
        <begin position="29"/>
        <end position="51"/>
    </location>
</feature>
<feature type="transmembrane region" description="Helical" evidence="6">
    <location>
        <begin position="241"/>
        <end position="259"/>
    </location>
</feature>
<accession>A0A1N7Q003</accession>
<name>A0A1N7Q003_9BACT</name>
<evidence type="ECO:0000256" key="2">
    <source>
        <dbReference type="ARBA" id="ARBA00007362"/>
    </source>
</evidence>
<comment type="subcellular location">
    <subcellularLocation>
        <location evidence="1">Membrane</location>
        <topology evidence="1">Multi-pass membrane protein</topology>
    </subcellularLocation>
</comment>
<dbReference type="STRING" id="477680.SAMN05421788_104227"/>
<dbReference type="GO" id="GO:0016020">
    <property type="term" value="C:membrane"/>
    <property type="evidence" value="ECO:0007669"/>
    <property type="project" value="UniProtKB-SubCell"/>
</dbReference>
<evidence type="ECO:0000256" key="4">
    <source>
        <dbReference type="ARBA" id="ARBA00022989"/>
    </source>
</evidence>
<feature type="transmembrane region" description="Helical" evidence="6">
    <location>
        <begin position="210"/>
        <end position="229"/>
    </location>
</feature>
<feature type="domain" description="EamA" evidence="7">
    <location>
        <begin position="149"/>
        <end position="280"/>
    </location>
</feature>
<organism evidence="8 9">
    <name type="scientific">Filimonas lacunae</name>
    <dbReference type="NCBI Taxonomy" id="477680"/>
    <lineage>
        <taxon>Bacteria</taxon>
        <taxon>Pseudomonadati</taxon>
        <taxon>Bacteroidota</taxon>
        <taxon>Chitinophagia</taxon>
        <taxon>Chitinophagales</taxon>
        <taxon>Chitinophagaceae</taxon>
        <taxon>Filimonas</taxon>
    </lineage>
</organism>
<dbReference type="RefSeq" id="WP_076379824.1">
    <property type="nucleotide sequence ID" value="NZ_AP017422.1"/>
</dbReference>
<dbReference type="InterPro" id="IPR037185">
    <property type="entry name" value="EmrE-like"/>
</dbReference>
<dbReference type="PANTHER" id="PTHR32322:SF2">
    <property type="entry name" value="EAMA DOMAIN-CONTAINING PROTEIN"/>
    <property type="match status" value="1"/>
</dbReference>
<reference evidence="9" key="1">
    <citation type="submission" date="2017-01" db="EMBL/GenBank/DDBJ databases">
        <authorList>
            <person name="Varghese N."/>
            <person name="Submissions S."/>
        </authorList>
    </citation>
    <scope>NUCLEOTIDE SEQUENCE [LARGE SCALE GENOMIC DNA]</scope>
    <source>
        <strain evidence="9">DSM 21054</strain>
    </source>
</reference>
<dbReference type="AlphaFoldDB" id="A0A1N7Q003"/>
<evidence type="ECO:0000313" key="9">
    <source>
        <dbReference type="Proteomes" id="UP000186917"/>
    </source>
</evidence>
<feature type="transmembrane region" description="Helical" evidence="6">
    <location>
        <begin position="92"/>
        <end position="113"/>
    </location>
</feature>
<dbReference type="Proteomes" id="UP000186917">
    <property type="component" value="Unassembled WGS sequence"/>
</dbReference>
<evidence type="ECO:0000259" key="7">
    <source>
        <dbReference type="Pfam" id="PF00892"/>
    </source>
</evidence>
<gene>
    <name evidence="8" type="ORF">SAMN05421788_104227</name>
</gene>
<keyword evidence="4 6" id="KW-1133">Transmembrane helix</keyword>
<sequence length="286" mass="30893">MEIAEGILFAILWASATAATKFGIHSVEPLLLACIRFLAVGGLLMGFVYGIKGKQHRLPNKKECKHLFILGLLNITIYIIAFVIAVKLVSAGLVSLFNAMPPLVITLLSAVWLKRAVKPLEWLGIGLAIVGLAIAAIPNLKSSHATLGGIVILLIGQIALATGSTYFASIKLDMSRLAINAWQTAIGGVLMIPLVLANYKNIYLVADANFYWSLSWLIVPVSIIAYSLWMHLLHKDTVKAGMWLLVTPVLGYIMAVILLHEKVTAYAIAGAILVVTGVFIAKRIKS</sequence>
<evidence type="ECO:0000313" key="8">
    <source>
        <dbReference type="EMBL" id="SIT16180.1"/>
    </source>
</evidence>
<dbReference type="SUPFAM" id="SSF103481">
    <property type="entry name" value="Multidrug resistance efflux transporter EmrE"/>
    <property type="match status" value="2"/>
</dbReference>
<dbReference type="InterPro" id="IPR050638">
    <property type="entry name" value="AA-Vitamin_Transporters"/>
</dbReference>
<evidence type="ECO:0000256" key="1">
    <source>
        <dbReference type="ARBA" id="ARBA00004141"/>
    </source>
</evidence>
<feature type="transmembrane region" description="Helical" evidence="6">
    <location>
        <begin position="67"/>
        <end position="86"/>
    </location>
</feature>
<feature type="transmembrane region" description="Helical" evidence="6">
    <location>
        <begin position="120"/>
        <end position="140"/>
    </location>
</feature>